<feature type="domain" description="RmlD-like substrate binding" evidence="3">
    <location>
        <begin position="10"/>
        <end position="278"/>
    </location>
</feature>
<organism evidence="4 5">
    <name type="scientific">Luteimicrobium subarcticum</name>
    <dbReference type="NCBI Taxonomy" id="620910"/>
    <lineage>
        <taxon>Bacteria</taxon>
        <taxon>Bacillati</taxon>
        <taxon>Actinomycetota</taxon>
        <taxon>Actinomycetes</taxon>
        <taxon>Micrococcales</taxon>
        <taxon>Luteimicrobium</taxon>
    </lineage>
</organism>
<dbReference type="Pfam" id="PF04321">
    <property type="entry name" value="RmlD_sub_bind"/>
    <property type="match status" value="1"/>
</dbReference>
<dbReference type="SUPFAM" id="SSF51735">
    <property type="entry name" value="NAD(P)-binding Rossmann-fold domains"/>
    <property type="match status" value="1"/>
</dbReference>
<dbReference type="PANTHER" id="PTHR10491">
    <property type="entry name" value="DTDP-4-DEHYDRORHAMNOSE REDUCTASE"/>
    <property type="match status" value="1"/>
</dbReference>
<protein>
    <recommendedName>
        <fullName evidence="2">dTDP-4-dehydrorhamnose reductase</fullName>
        <ecNumber evidence="2">1.1.1.133</ecNumber>
    </recommendedName>
</protein>
<dbReference type="GO" id="GO:0005829">
    <property type="term" value="C:cytosol"/>
    <property type="evidence" value="ECO:0007669"/>
    <property type="project" value="TreeGrafter"/>
</dbReference>
<name>A0A2M8WTH2_9MICO</name>
<dbReference type="OrthoDB" id="9803892at2"/>
<dbReference type="Proteomes" id="UP000231586">
    <property type="component" value="Unassembled WGS sequence"/>
</dbReference>
<keyword evidence="5" id="KW-1185">Reference proteome</keyword>
<comment type="pathway">
    <text evidence="2">Carbohydrate biosynthesis; dTDP-L-rhamnose biosynthesis.</text>
</comment>
<reference evidence="4 5" key="1">
    <citation type="submission" date="2017-11" db="EMBL/GenBank/DDBJ databases">
        <title>Genomic Encyclopedia of Archaeal and Bacterial Type Strains, Phase II (KMG-II): From Individual Species to Whole Genera.</title>
        <authorList>
            <person name="Goeker M."/>
        </authorList>
    </citation>
    <scope>NUCLEOTIDE SEQUENCE [LARGE SCALE GENOMIC DNA]</scope>
    <source>
        <strain evidence="4 5">DSM 22413</strain>
    </source>
</reference>
<accession>A0A2M8WTH2</accession>
<dbReference type="GO" id="GO:0019305">
    <property type="term" value="P:dTDP-rhamnose biosynthetic process"/>
    <property type="evidence" value="ECO:0007669"/>
    <property type="project" value="UniProtKB-UniPathway"/>
</dbReference>
<dbReference type="NCBIfam" id="TIGR01214">
    <property type="entry name" value="rmlD"/>
    <property type="match status" value="1"/>
</dbReference>
<dbReference type="PANTHER" id="PTHR10491:SF4">
    <property type="entry name" value="METHIONINE ADENOSYLTRANSFERASE 2 SUBUNIT BETA"/>
    <property type="match status" value="1"/>
</dbReference>
<keyword evidence="2" id="KW-0521">NADP</keyword>
<dbReference type="CDD" id="cd05254">
    <property type="entry name" value="dTDP_HR_like_SDR_e"/>
    <property type="match status" value="1"/>
</dbReference>
<dbReference type="EMBL" id="PGTZ01000007">
    <property type="protein sequence ID" value="PJI94250.1"/>
    <property type="molecule type" value="Genomic_DNA"/>
</dbReference>
<keyword evidence="2" id="KW-0560">Oxidoreductase</keyword>
<comment type="similarity">
    <text evidence="1 2">Belongs to the dTDP-4-dehydrorhamnose reductase family.</text>
</comment>
<dbReference type="Gene3D" id="3.90.25.10">
    <property type="entry name" value="UDP-galactose 4-epimerase, domain 1"/>
    <property type="match status" value="1"/>
</dbReference>
<dbReference type="InterPro" id="IPR005913">
    <property type="entry name" value="dTDP_dehydrorham_reduct"/>
</dbReference>
<evidence type="ECO:0000313" key="4">
    <source>
        <dbReference type="EMBL" id="PJI94250.1"/>
    </source>
</evidence>
<sequence>MQQGQQQRWVVVGAAGMLGQDLVAVLADAGRTVRGTTRADLDVTDAAACRAAVRDADVVVNAAAYTRVDDAETDEGAAFAVNAVGAQHLAAACAAAGARLVHVSTDYVLDGTSTTPCPEDAPLAPRSAYGRTKAAGEWAVRASGADALVVRTAWLYGAGGPSFPRTIARLARERGGVDVVDDQRGQPTWTRDVARVVRDLVAVGAPAGTYHATSSGDATWFDLAREVVASAGLDPAVVRPTTSAAFVRPAPRPAYSVLAHDTLRAVGVPAIGAWCERWALAAADVLGDPPGGPPAPVA</sequence>
<proteinExistence type="inferred from homology"/>
<dbReference type="UniPathway" id="UPA00124"/>
<evidence type="ECO:0000313" key="5">
    <source>
        <dbReference type="Proteomes" id="UP000231586"/>
    </source>
</evidence>
<dbReference type="Gene3D" id="3.40.50.720">
    <property type="entry name" value="NAD(P)-binding Rossmann-like Domain"/>
    <property type="match status" value="1"/>
</dbReference>
<dbReference type="AlphaFoldDB" id="A0A2M8WTH2"/>
<gene>
    <name evidence="4" type="ORF">CLV34_1738</name>
</gene>
<dbReference type="InterPro" id="IPR036291">
    <property type="entry name" value="NAD(P)-bd_dom_sf"/>
</dbReference>
<evidence type="ECO:0000256" key="2">
    <source>
        <dbReference type="RuleBase" id="RU364082"/>
    </source>
</evidence>
<evidence type="ECO:0000259" key="3">
    <source>
        <dbReference type="Pfam" id="PF04321"/>
    </source>
</evidence>
<comment type="function">
    <text evidence="2">Catalyzes the reduction of dTDP-6-deoxy-L-lyxo-4-hexulose to yield dTDP-L-rhamnose.</text>
</comment>
<comment type="caution">
    <text evidence="4">The sequence shown here is derived from an EMBL/GenBank/DDBJ whole genome shotgun (WGS) entry which is preliminary data.</text>
</comment>
<dbReference type="RefSeq" id="WP_100349808.1">
    <property type="nucleotide sequence ID" value="NZ_PGTZ01000007.1"/>
</dbReference>
<evidence type="ECO:0000256" key="1">
    <source>
        <dbReference type="ARBA" id="ARBA00010944"/>
    </source>
</evidence>
<dbReference type="GO" id="GO:0008831">
    <property type="term" value="F:dTDP-4-dehydrorhamnose reductase activity"/>
    <property type="evidence" value="ECO:0007669"/>
    <property type="project" value="UniProtKB-EC"/>
</dbReference>
<dbReference type="EC" id="1.1.1.133" evidence="2"/>
<dbReference type="InterPro" id="IPR029903">
    <property type="entry name" value="RmlD-like-bd"/>
</dbReference>